<gene>
    <name evidence="2" type="ORF">UJA718_LOCUS46490</name>
</gene>
<feature type="non-terminal residue" evidence="2">
    <location>
        <position position="1"/>
    </location>
</feature>
<dbReference type="EMBL" id="CAJOBP010083378">
    <property type="protein sequence ID" value="CAF4922428.1"/>
    <property type="molecule type" value="Genomic_DNA"/>
</dbReference>
<organism evidence="2 3">
    <name type="scientific">Rotaria socialis</name>
    <dbReference type="NCBI Taxonomy" id="392032"/>
    <lineage>
        <taxon>Eukaryota</taxon>
        <taxon>Metazoa</taxon>
        <taxon>Spiralia</taxon>
        <taxon>Gnathifera</taxon>
        <taxon>Rotifera</taxon>
        <taxon>Eurotatoria</taxon>
        <taxon>Bdelloidea</taxon>
        <taxon>Philodinida</taxon>
        <taxon>Philodinidae</taxon>
        <taxon>Rotaria</taxon>
    </lineage>
</organism>
<dbReference type="AlphaFoldDB" id="A0A821WCW5"/>
<sequence length="80" mass="9207">GDSYKNFPVAIVVLNDDFIKRWITKDEKNAQFNTEAKLKAHVLNDMLREGKKRGLMSFEQVKAIELIKEPFTIENGLLTP</sequence>
<evidence type="ECO:0000313" key="2">
    <source>
        <dbReference type="EMBL" id="CAF4922428.1"/>
    </source>
</evidence>
<reference evidence="2" key="1">
    <citation type="submission" date="2021-02" db="EMBL/GenBank/DDBJ databases">
        <authorList>
            <person name="Nowell W R."/>
        </authorList>
    </citation>
    <scope>NUCLEOTIDE SEQUENCE</scope>
</reference>
<protein>
    <submittedName>
        <fullName evidence="2">Uncharacterized protein</fullName>
    </submittedName>
</protein>
<keyword evidence="3" id="KW-1185">Reference proteome</keyword>
<name>A0A821WCW5_9BILA</name>
<dbReference type="Proteomes" id="UP000663873">
    <property type="component" value="Unassembled WGS sequence"/>
</dbReference>
<dbReference type="GO" id="GO:0005783">
    <property type="term" value="C:endoplasmic reticulum"/>
    <property type="evidence" value="ECO:0007669"/>
    <property type="project" value="TreeGrafter"/>
</dbReference>
<dbReference type="PANTHER" id="PTHR43272">
    <property type="entry name" value="LONG-CHAIN-FATTY-ACID--COA LIGASE"/>
    <property type="match status" value="1"/>
</dbReference>
<proteinExistence type="predicted"/>
<evidence type="ECO:0000256" key="1">
    <source>
        <dbReference type="ARBA" id="ARBA00022598"/>
    </source>
</evidence>
<dbReference type="PANTHER" id="PTHR43272:SF107">
    <property type="entry name" value="LONG-CHAIN-FATTY-ACID--COA LIGASE 5"/>
    <property type="match status" value="1"/>
</dbReference>
<keyword evidence="1" id="KW-0436">Ligase</keyword>
<accession>A0A821WCW5</accession>
<dbReference type="GO" id="GO:0016020">
    <property type="term" value="C:membrane"/>
    <property type="evidence" value="ECO:0007669"/>
    <property type="project" value="TreeGrafter"/>
</dbReference>
<feature type="non-terminal residue" evidence="2">
    <location>
        <position position="80"/>
    </location>
</feature>
<dbReference type="GO" id="GO:0004467">
    <property type="term" value="F:long-chain fatty acid-CoA ligase activity"/>
    <property type="evidence" value="ECO:0007669"/>
    <property type="project" value="TreeGrafter"/>
</dbReference>
<comment type="caution">
    <text evidence="2">The sequence shown here is derived from an EMBL/GenBank/DDBJ whole genome shotgun (WGS) entry which is preliminary data.</text>
</comment>
<evidence type="ECO:0000313" key="3">
    <source>
        <dbReference type="Proteomes" id="UP000663873"/>
    </source>
</evidence>